<dbReference type="PANTHER" id="PTHR30146">
    <property type="entry name" value="LACI-RELATED TRANSCRIPTIONAL REPRESSOR"/>
    <property type="match status" value="1"/>
</dbReference>
<dbReference type="AlphaFoldDB" id="A0A9D2LT50"/>
<keyword evidence="1" id="KW-0805">Transcription regulation</keyword>
<name>A0A9D2LT50_9FIRM</name>
<dbReference type="GO" id="GO:0000976">
    <property type="term" value="F:transcription cis-regulatory region binding"/>
    <property type="evidence" value="ECO:0007669"/>
    <property type="project" value="TreeGrafter"/>
</dbReference>
<dbReference type="InterPro" id="IPR028082">
    <property type="entry name" value="Peripla_BP_I"/>
</dbReference>
<dbReference type="Gene3D" id="1.10.260.40">
    <property type="entry name" value="lambda repressor-like DNA-binding domains"/>
    <property type="match status" value="1"/>
</dbReference>
<dbReference type="GO" id="GO:0003700">
    <property type="term" value="F:DNA-binding transcription factor activity"/>
    <property type="evidence" value="ECO:0007669"/>
    <property type="project" value="TreeGrafter"/>
</dbReference>
<proteinExistence type="predicted"/>
<dbReference type="InterPro" id="IPR000843">
    <property type="entry name" value="HTH_LacI"/>
</dbReference>
<evidence type="ECO:0000256" key="1">
    <source>
        <dbReference type="ARBA" id="ARBA00023015"/>
    </source>
</evidence>
<dbReference type="InterPro" id="IPR001761">
    <property type="entry name" value="Peripla_BP/Lac1_sug-bd_dom"/>
</dbReference>
<gene>
    <name evidence="5" type="ORF">IAA06_07215</name>
</gene>
<dbReference type="SUPFAM" id="SSF47413">
    <property type="entry name" value="lambda repressor-like DNA-binding domains"/>
    <property type="match status" value="1"/>
</dbReference>
<evidence type="ECO:0000313" key="6">
    <source>
        <dbReference type="Proteomes" id="UP000823842"/>
    </source>
</evidence>
<evidence type="ECO:0000256" key="2">
    <source>
        <dbReference type="ARBA" id="ARBA00023125"/>
    </source>
</evidence>
<dbReference type="EMBL" id="DWYZ01000140">
    <property type="protein sequence ID" value="HJB28569.1"/>
    <property type="molecule type" value="Genomic_DNA"/>
</dbReference>
<dbReference type="Pfam" id="PF00356">
    <property type="entry name" value="LacI"/>
    <property type="match status" value="1"/>
</dbReference>
<reference evidence="5" key="2">
    <citation type="submission" date="2021-04" db="EMBL/GenBank/DDBJ databases">
        <authorList>
            <person name="Gilroy R."/>
        </authorList>
    </citation>
    <scope>NUCLEOTIDE SEQUENCE</scope>
    <source>
        <strain evidence="5">ChiSjej1B19-5720</strain>
    </source>
</reference>
<keyword evidence="2" id="KW-0238">DNA-binding</keyword>
<dbReference type="Pfam" id="PF00532">
    <property type="entry name" value="Peripla_BP_1"/>
    <property type="match status" value="1"/>
</dbReference>
<feature type="non-terminal residue" evidence="5">
    <location>
        <position position="250"/>
    </location>
</feature>
<dbReference type="SUPFAM" id="SSF53822">
    <property type="entry name" value="Periplasmic binding protein-like I"/>
    <property type="match status" value="1"/>
</dbReference>
<dbReference type="PANTHER" id="PTHR30146:SF109">
    <property type="entry name" value="HTH-TYPE TRANSCRIPTIONAL REGULATOR GALS"/>
    <property type="match status" value="1"/>
</dbReference>
<protein>
    <submittedName>
        <fullName evidence="5">LacI family transcriptional regulator</fullName>
    </submittedName>
</protein>
<accession>A0A9D2LT50</accession>
<organism evidence="5 6">
    <name type="scientific">Candidatus Blautia faecavium</name>
    <dbReference type="NCBI Taxonomy" id="2838487"/>
    <lineage>
        <taxon>Bacteria</taxon>
        <taxon>Bacillati</taxon>
        <taxon>Bacillota</taxon>
        <taxon>Clostridia</taxon>
        <taxon>Lachnospirales</taxon>
        <taxon>Lachnospiraceae</taxon>
        <taxon>Blautia</taxon>
    </lineage>
</organism>
<sequence>MSVTIKDIARETGLSLSTISKYLNNKNIQEKNKVLIEEAIKKLGYRPNRIAQSLRSERTMTIAILQPDLGNYFWGDLVFGVTNFFAQLDYIVIECTYNHDIVQEKEVLNYLVAKKVDGVVFLPVNLEDTMYCLLQEAKIPVVVLDQYPALVEKFPVDTVRSDNISSGRKIAKYLISKGHRRIGIMSPADYSSTIAERISGFLEECRNFGGINISSSAPVQFMVTDDVVMGVAKKYFEKMMDVEEPPTAIY</sequence>
<feature type="domain" description="HTH lacI-type" evidence="4">
    <location>
        <begin position="3"/>
        <end position="56"/>
    </location>
</feature>
<keyword evidence="3" id="KW-0804">Transcription</keyword>
<dbReference type="SMART" id="SM00354">
    <property type="entry name" value="HTH_LACI"/>
    <property type="match status" value="1"/>
</dbReference>
<evidence type="ECO:0000256" key="3">
    <source>
        <dbReference type="ARBA" id="ARBA00023163"/>
    </source>
</evidence>
<dbReference type="InterPro" id="IPR010982">
    <property type="entry name" value="Lambda_DNA-bd_dom_sf"/>
</dbReference>
<dbReference type="CDD" id="cd06267">
    <property type="entry name" value="PBP1_LacI_sugar_binding-like"/>
    <property type="match status" value="1"/>
</dbReference>
<comment type="caution">
    <text evidence="5">The sequence shown here is derived from an EMBL/GenBank/DDBJ whole genome shotgun (WGS) entry which is preliminary data.</text>
</comment>
<dbReference type="Gene3D" id="3.40.50.2300">
    <property type="match status" value="2"/>
</dbReference>
<evidence type="ECO:0000313" key="5">
    <source>
        <dbReference type="EMBL" id="HJB28569.1"/>
    </source>
</evidence>
<evidence type="ECO:0000259" key="4">
    <source>
        <dbReference type="PROSITE" id="PS50932"/>
    </source>
</evidence>
<dbReference type="PROSITE" id="PS50932">
    <property type="entry name" value="HTH_LACI_2"/>
    <property type="match status" value="1"/>
</dbReference>
<dbReference type="CDD" id="cd01392">
    <property type="entry name" value="HTH_LacI"/>
    <property type="match status" value="1"/>
</dbReference>
<dbReference type="Proteomes" id="UP000823842">
    <property type="component" value="Unassembled WGS sequence"/>
</dbReference>
<reference evidence="5" key="1">
    <citation type="journal article" date="2021" name="PeerJ">
        <title>Extensive microbial diversity within the chicken gut microbiome revealed by metagenomics and culture.</title>
        <authorList>
            <person name="Gilroy R."/>
            <person name="Ravi A."/>
            <person name="Getino M."/>
            <person name="Pursley I."/>
            <person name="Horton D.L."/>
            <person name="Alikhan N.F."/>
            <person name="Baker D."/>
            <person name="Gharbi K."/>
            <person name="Hall N."/>
            <person name="Watson M."/>
            <person name="Adriaenssens E.M."/>
            <person name="Foster-Nyarko E."/>
            <person name="Jarju S."/>
            <person name="Secka A."/>
            <person name="Antonio M."/>
            <person name="Oren A."/>
            <person name="Chaudhuri R.R."/>
            <person name="La Ragione R."/>
            <person name="Hildebrand F."/>
            <person name="Pallen M.J."/>
        </authorList>
    </citation>
    <scope>NUCLEOTIDE SEQUENCE</scope>
    <source>
        <strain evidence="5">ChiSjej1B19-5720</strain>
    </source>
</reference>